<comment type="caution">
    <text evidence="1">The sequence shown here is derived from an EMBL/GenBank/DDBJ whole genome shotgun (WGS) entry which is preliminary data.</text>
</comment>
<evidence type="ECO:0000313" key="1">
    <source>
        <dbReference type="EMBL" id="MBO1626454.1"/>
    </source>
</evidence>
<dbReference type="RefSeq" id="WP_208018145.1">
    <property type="nucleotide sequence ID" value="NZ_JAGDQJ010000017.1"/>
</dbReference>
<keyword evidence="2" id="KW-1185">Reference proteome</keyword>
<accession>A0ABS3NZS6</accession>
<organism evidence="1 2">
    <name type="scientific">Bacillus arachidis</name>
    <dbReference type="NCBI Taxonomy" id="2819290"/>
    <lineage>
        <taxon>Bacteria</taxon>
        <taxon>Bacillati</taxon>
        <taxon>Bacillota</taxon>
        <taxon>Bacilli</taxon>
        <taxon>Bacillales</taxon>
        <taxon>Bacillaceae</taxon>
        <taxon>Bacillus</taxon>
    </lineage>
</organism>
<reference evidence="1 2" key="1">
    <citation type="submission" date="2021-03" db="EMBL/GenBank/DDBJ databases">
        <title>Identification of novel Bacillus strains.</title>
        <authorList>
            <person name="Xiao Z."/>
            <person name="Li Y."/>
            <person name="Shen J."/>
        </authorList>
    </citation>
    <scope>NUCLEOTIDE SEQUENCE [LARGE SCALE GENOMIC DNA]</scope>
    <source>
        <strain evidence="1 2">SY8</strain>
    </source>
</reference>
<dbReference type="PROSITE" id="PS51257">
    <property type="entry name" value="PROKAR_LIPOPROTEIN"/>
    <property type="match status" value="1"/>
</dbReference>
<proteinExistence type="predicted"/>
<gene>
    <name evidence="1" type="ORF">J4P90_14620</name>
</gene>
<evidence type="ECO:0000313" key="2">
    <source>
        <dbReference type="Proteomes" id="UP000677611"/>
    </source>
</evidence>
<name>A0ABS3NZS6_9BACI</name>
<evidence type="ECO:0008006" key="3">
    <source>
        <dbReference type="Google" id="ProtNLM"/>
    </source>
</evidence>
<dbReference type="EMBL" id="JAGDQJ010000017">
    <property type="protein sequence ID" value="MBO1626454.1"/>
    <property type="molecule type" value="Genomic_DNA"/>
</dbReference>
<sequence>MQNFTKKIGFVSIAGLLLIGCQSEQEMKKIDGEKKGVMVQKETKIHVTPEEEKEIHNVIEAFVQTTNEKKFDQHMALFSDKIVGAEDLRTQKAAAFQRENKKIELNDVQVKNFKRDYVVVETAEKEIDGGRSFQKKVQYALGKEEEHWRIEEVRTIEKK</sequence>
<dbReference type="SUPFAM" id="SSF54427">
    <property type="entry name" value="NTF2-like"/>
    <property type="match status" value="1"/>
</dbReference>
<dbReference type="Proteomes" id="UP000677611">
    <property type="component" value="Unassembled WGS sequence"/>
</dbReference>
<dbReference type="InterPro" id="IPR032710">
    <property type="entry name" value="NTF2-like_dom_sf"/>
</dbReference>
<protein>
    <recommendedName>
        <fullName evidence="3">Lipoprotein</fullName>
    </recommendedName>
</protein>